<comment type="caution">
    <text evidence="4">The sequence shown here is derived from an EMBL/GenBank/DDBJ whole genome shotgun (WGS) entry which is preliminary data.</text>
</comment>
<evidence type="ECO:0000256" key="2">
    <source>
        <dbReference type="SAM" id="SignalP"/>
    </source>
</evidence>
<dbReference type="Proteomes" id="UP001524502">
    <property type="component" value="Unassembled WGS sequence"/>
</dbReference>
<keyword evidence="1 2" id="KW-0732">Signal</keyword>
<feature type="domain" description="Bacterial Ig-like" evidence="3">
    <location>
        <begin position="48"/>
        <end position="164"/>
    </location>
</feature>
<name>A0ABT1RSP2_9FIRM</name>
<dbReference type="PROSITE" id="PS51257">
    <property type="entry name" value="PROKAR_LIPOPROTEIN"/>
    <property type="match status" value="1"/>
</dbReference>
<keyword evidence="4" id="KW-0449">Lipoprotein</keyword>
<evidence type="ECO:0000313" key="4">
    <source>
        <dbReference type="EMBL" id="MCQ4638202.1"/>
    </source>
</evidence>
<protein>
    <submittedName>
        <fullName evidence="4">Membrane lipoprotein lipid attachment site-containing protein</fullName>
    </submittedName>
</protein>
<evidence type="ECO:0000259" key="3">
    <source>
        <dbReference type="Pfam" id="PF20251"/>
    </source>
</evidence>
<sequence length="167" mass="19160">MKRIIVIFMLLAVLTGCSAEKDSPDAADYSEKYAVSPYGNEEKLDTLPGLTLHADKERYDSASLEQIELTVENNSQKEYRYSDYYELEAEKDGVWYQLTQTGDGKEDSPEIRIPPGQKKRIIQDIGACYGEGLEPGHYRIIKSIAYFADEKDWDYKQYNVSSEFDIE</sequence>
<gene>
    <name evidence="4" type="ORF">NE619_15815</name>
</gene>
<proteinExistence type="predicted"/>
<dbReference type="Pfam" id="PF20251">
    <property type="entry name" value="Big_14"/>
    <property type="match status" value="1"/>
</dbReference>
<keyword evidence="5" id="KW-1185">Reference proteome</keyword>
<organism evidence="4 5">
    <name type="scientific">Anaerovorax odorimutans</name>
    <dbReference type="NCBI Taxonomy" id="109327"/>
    <lineage>
        <taxon>Bacteria</taxon>
        <taxon>Bacillati</taxon>
        <taxon>Bacillota</taxon>
        <taxon>Clostridia</taxon>
        <taxon>Peptostreptococcales</taxon>
        <taxon>Anaerovoracaceae</taxon>
        <taxon>Anaerovorax</taxon>
    </lineage>
</organism>
<feature type="signal peptide" evidence="2">
    <location>
        <begin position="1"/>
        <end position="19"/>
    </location>
</feature>
<accession>A0ABT1RSP2</accession>
<evidence type="ECO:0000256" key="1">
    <source>
        <dbReference type="ARBA" id="ARBA00022729"/>
    </source>
</evidence>
<reference evidence="4 5" key="1">
    <citation type="submission" date="2022-06" db="EMBL/GenBank/DDBJ databases">
        <title>Isolation of gut microbiota from human fecal samples.</title>
        <authorList>
            <person name="Pamer E.G."/>
            <person name="Barat B."/>
            <person name="Waligurski E."/>
            <person name="Medina S."/>
            <person name="Paddock L."/>
            <person name="Mostad J."/>
        </authorList>
    </citation>
    <scope>NUCLEOTIDE SEQUENCE [LARGE SCALE GENOMIC DNA]</scope>
    <source>
        <strain evidence="4 5">SL.3.17</strain>
    </source>
</reference>
<dbReference type="RefSeq" id="WP_256133397.1">
    <property type="nucleotide sequence ID" value="NZ_JANFXK010000022.1"/>
</dbReference>
<evidence type="ECO:0000313" key="5">
    <source>
        <dbReference type="Proteomes" id="UP001524502"/>
    </source>
</evidence>
<dbReference type="InterPro" id="IPR012640">
    <property type="entry name" value="Membr_lipoprot_lipid_attach_CS"/>
</dbReference>
<dbReference type="Pfam" id="PF08139">
    <property type="entry name" value="LPAM_1"/>
    <property type="match status" value="1"/>
</dbReference>
<dbReference type="InterPro" id="IPR046878">
    <property type="entry name" value="Big_14"/>
</dbReference>
<dbReference type="EMBL" id="JANFXK010000022">
    <property type="protein sequence ID" value="MCQ4638202.1"/>
    <property type="molecule type" value="Genomic_DNA"/>
</dbReference>
<feature type="chain" id="PRO_5045607301" evidence="2">
    <location>
        <begin position="20"/>
        <end position="167"/>
    </location>
</feature>